<dbReference type="PANTHER" id="PTHR45639">
    <property type="entry name" value="HSC70CB, ISOFORM G-RELATED"/>
    <property type="match status" value="1"/>
</dbReference>
<dbReference type="SUPFAM" id="SSF53067">
    <property type="entry name" value="Actin-like ATPase domain"/>
    <property type="match status" value="1"/>
</dbReference>
<dbReference type="FunFam" id="3.30.420.40:FF:000171">
    <property type="entry name" value="Heat shock 70 kDa protein 4"/>
    <property type="match status" value="1"/>
</dbReference>
<keyword evidence="5" id="KW-1185">Reference proteome</keyword>
<evidence type="ECO:0000256" key="3">
    <source>
        <dbReference type="ARBA" id="ARBA00023186"/>
    </source>
</evidence>
<dbReference type="InterPro" id="IPR013126">
    <property type="entry name" value="Hsp_70_fam"/>
</dbReference>
<keyword evidence="1" id="KW-0547">Nucleotide-binding</keyword>
<dbReference type="Gene3D" id="3.30.420.40">
    <property type="match status" value="2"/>
</dbReference>
<keyword evidence="4" id="KW-0346">Stress response</keyword>
<keyword evidence="3" id="KW-0143">Chaperone</keyword>
<dbReference type="AlphaFoldDB" id="A0ABD1W8N2"/>
<dbReference type="EMBL" id="JBFOLJ010000004">
    <property type="protein sequence ID" value="KAL2546030.1"/>
    <property type="molecule type" value="Genomic_DNA"/>
</dbReference>
<name>A0ABD1W8N2_9LAMI</name>
<evidence type="ECO:0000256" key="2">
    <source>
        <dbReference type="ARBA" id="ARBA00022840"/>
    </source>
</evidence>
<protein>
    <submittedName>
        <fullName evidence="4">Heat shock 70 kDa protein 17</fullName>
    </submittedName>
</protein>
<evidence type="ECO:0000256" key="1">
    <source>
        <dbReference type="ARBA" id="ARBA00022741"/>
    </source>
</evidence>
<dbReference type="Proteomes" id="UP001604277">
    <property type="component" value="Unassembled WGS sequence"/>
</dbReference>
<evidence type="ECO:0000313" key="4">
    <source>
        <dbReference type="EMBL" id="KAL2546030.1"/>
    </source>
</evidence>
<organism evidence="4 5">
    <name type="scientific">Forsythia ovata</name>
    <dbReference type="NCBI Taxonomy" id="205694"/>
    <lineage>
        <taxon>Eukaryota</taxon>
        <taxon>Viridiplantae</taxon>
        <taxon>Streptophyta</taxon>
        <taxon>Embryophyta</taxon>
        <taxon>Tracheophyta</taxon>
        <taxon>Spermatophyta</taxon>
        <taxon>Magnoliopsida</taxon>
        <taxon>eudicotyledons</taxon>
        <taxon>Gunneridae</taxon>
        <taxon>Pentapetalae</taxon>
        <taxon>asterids</taxon>
        <taxon>lamiids</taxon>
        <taxon>Lamiales</taxon>
        <taxon>Oleaceae</taxon>
        <taxon>Forsythieae</taxon>
        <taxon>Forsythia</taxon>
    </lineage>
</organism>
<evidence type="ECO:0000313" key="5">
    <source>
        <dbReference type="Proteomes" id="UP001604277"/>
    </source>
</evidence>
<keyword evidence="2" id="KW-0067">ATP-binding</keyword>
<reference evidence="5" key="1">
    <citation type="submission" date="2024-07" db="EMBL/GenBank/DDBJ databases">
        <title>Two chromosome-level genome assemblies of Korean endemic species Abeliophyllum distichum and Forsythia ovata (Oleaceae).</title>
        <authorList>
            <person name="Jang H."/>
        </authorList>
    </citation>
    <scope>NUCLEOTIDE SEQUENCE [LARGE SCALE GENOMIC DNA]</scope>
</reference>
<dbReference type="InterPro" id="IPR043129">
    <property type="entry name" value="ATPase_NBD"/>
</dbReference>
<dbReference type="Pfam" id="PF00012">
    <property type="entry name" value="HSP70"/>
    <property type="match status" value="1"/>
</dbReference>
<comment type="caution">
    <text evidence="4">The sequence shown here is derived from an EMBL/GenBank/DDBJ whole genome shotgun (WGS) entry which is preliminary data.</text>
</comment>
<dbReference type="GO" id="GO:0005524">
    <property type="term" value="F:ATP binding"/>
    <property type="evidence" value="ECO:0007669"/>
    <property type="project" value="UniProtKB-KW"/>
</dbReference>
<proteinExistence type="predicted"/>
<dbReference type="PANTHER" id="PTHR45639:SF3">
    <property type="entry name" value="HYPOXIA UP-REGULATED PROTEIN 1"/>
    <property type="match status" value="1"/>
</dbReference>
<gene>
    <name evidence="4" type="ORF">Fot_15263</name>
</gene>
<sequence length="100" mass="11131">MVAMILNYAMGLADNHVRSSVKDVVITVPPYMRVAERRGLLTAVNSAGINMLALVNEDSGAALQYGIDKNFSNGTRHVMFYDMGYMHTDVDIYVWGWGWG</sequence>
<accession>A0ABD1W8N2</accession>